<reference evidence="1 2" key="1">
    <citation type="submission" date="2021-06" db="EMBL/GenBank/DDBJ databases">
        <authorList>
            <person name="Grouzdev D.S."/>
            <person name="Koziaeva V."/>
        </authorList>
    </citation>
    <scope>NUCLEOTIDE SEQUENCE [LARGE SCALE GENOMIC DNA]</scope>
    <source>
        <strain evidence="1 2">22</strain>
    </source>
</reference>
<accession>A0A947D863</accession>
<evidence type="ECO:0000313" key="2">
    <source>
        <dbReference type="Proteomes" id="UP000766595"/>
    </source>
</evidence>
<dbReference type="AlphaFoldDB" id="A0A947D863"/>
<organism evidence="1 2">
    <name type="scientific">Prosthecodimorpha staleyi</name>
    <dbReference type="NCBI Taxonomy" id="2840188"/>
    <lineage>
        <taxon>Bacteria</taxon>
        <taxon>Pseudomonadati</taxon>
        <taxon>Pseudomonadota</taxon>
        <taxon>Alphaproteobacteria</taxon>
        <taxon>Hyphomicrobiales</taxon>
        <taxon>Ancalomicrobiaceae</taxon>
        <taxon>Prosthecodimorpha</taxon>
    </lineage>
</organism>
<dbReference type="InterPro" id="IPR021734">
    <property type="entry name" value="DUF3303"/>
</dbReference>
<dbReference type="EMBL" id="JAHHZF010000012">
    <property type="protein sequence ID" value="MBT9292163.1"/>
    <property type="molecule type" value="Genomic_DNA"/>
</dbReference>
<protein>
    <submittedName>
        <fullName evidence="1">DUF3303 domain-containing protein</fullName>
    </submittedName>
</protein>
<comment type="caution">
    <text evidence="1">The sequence shown here is derived from an EMBL/GenBank/DDBJ whole genome shotgun (WGS) entry which is preliminary data.</text>
</comment>
<proteinExistence type="predicted"/>
<sequence length="100" mass="11143">MLFMVIERFRDCDMVPVYDRLRERGRMLPEGLDYVDSWVEAGFGRCFQLMRCDDLALLQAWVLSWRGTGVTFEIVPVLPSALNRAVVEAAPGPGAPPAGA</sequence>
<dbReference type="RefSeq" id="WP_261970684.1">
    <property type="nucleotide sequence ID" value="NZ_JAHHZF010000012.1"/>
</dbReference>
<keyword evidence="2" id="KW-1185">Reference proteome</keyword>
<evidence type="ECO:0000313" key="1">
    <source>
        <dbReference type="EMBL" id="MBT9292163.1"/>
    </source>
</evidence>
<gene>
    <name evidence="1" type="ORF">KL771_22050</name>
</gene>
<dbReference type="Pfam" id="PF11746">
    <property type="entry name" value="DUF3303"/>
    <property type="match status" value="1"/>
</dbReference>
<name>A0A947D863_9HYPH</name>
<dbReference type="Proteomes" id="UP000766595">
    <property type="component" value="Unassembled WGS sequence"/>
</dbReference>